<evidence type="ECO:0008006" key="4">
    <source>
        <dbReference type="Google" id="ProtNLM"/>
    </source>
</evidence>
<feature type="compositionally biased region" description="Polar residues" evidence="1">
    <location>
        <begin position="1308"/>
        <end position="1318"/>
    </location>
</feature>
<feature type="compositionally biased region" description="Polar residues" evidence="1">
    <location>
        <begin position="1211"/>
        <end position="1220"/>
    </location>
</feature>
<feature type="region of interest" description="Disordered" evidence="1">
    <location>
        <begin position="1211"/>
        <end position="1241"/>
    </location>
</feature>
<feature type="compositionally biased region" description="Basic and acidic residues" evidence="1">
    <location>
        <begin position="797"/>
        <end position="811"/>
    </location>
</feature>
<evidence type="ECO:0000256" key="1">
    <source>
        <dbReference type="SAM" id="MobiDB-lite"/>
    </source>
</evidence>
<feature type="compositionally biased region" description="Low complexity" evidence="1">
    <location>
        <begin position="1009"/>
        <end position="1021"/>
    </location>
</feature>
<feature type="compositionally biased region" description="Low complexity" evidence="1">
    <location>
        <begin position="1253"/>
        <end position="1267"/>
    </location>
</feature>
<feature type="region of interest" description="Disordered" evidence="1">
    <location>
        <begin position="672"/>
        <end position="734"/>
    </location>
</feature>
<feature type="region of interest" description="Disordered" evidence="1">
    <location>
        <begin position="1253"/>
        <end position="1391"/>
    </location>
</feature>
<dbReference type="InterPro" id="IPR014752">
    <property type="entry name" value="Arrestin-like_C"/>
</dbReference>
<feature type="compositionally biased region" description="Polar residues" evidence="1">
    <location>
        <begin position="1411"/>
        <end position="1436"/>
    </location>
</feature>
<gene>
    <name evidence="2" type="ORF">D9613_008136</name>
</gene>
<feature type="compositionally biased region" description="Low complexity" evidence="1">
    <location>
        <begin position="822"/>
        <end position="842"/>
    </location>
</feature>
<feature type="compositionally biased region" description="Basic and acidic residues" evidence="1">
    <location>
        <begin position="1291"/>
        <end position="1307"/>
    </location>
</feature>
<feature type="compositionally biased region" description="Basic and acidic residues" evidence="1">
    <location>
        <begin position="916"/>
        <end position="933"/>
    </location>
</feature>
<feature type="compositionally biased region" description="Polar residues" evidence="1">
    <location>
        <begin position="1268"/>
        <end position="1288"/>
    </location>
</feature>
<feature type="region of interest" description="Disordered" evidence="1">
    <location>
        <begin position="1009"/>
        <end position="1061"/>
    </location>
</feature>
<reference evidence="2 3" key="1">
    <citation type="submission" date="2019-12" db="EMBL/GenBank/DDBJ databases">
        <authorList>
            <person name="Floudas D."/>
            <person name="Bentzer J."/>
            <person name="Ahren D."/>
            <person name="Johansson T."/>
            <person name="Persson P."/>
            <person name="Tunlid A."/>
        </authorList>
    </citation>
    <scope>NUCLEOTIDE SEQUENCE [LARGE SCALE GENOMIC DNA]</scope>
    <source>
        <strain evidence="2 3">CBS 102.39</strain>
    </source>
</reference>
<dbReference type="Gene3D" id="2.60.40.640">
    <property type="match status" value="1"/>
</dbReference>
<feature type="region of interest" description="Disordered" evidence="1">
    <location>
        <begin position="797"/>
        <end position="997"/>
    </location>
</feature>
<keyword evidence="3" id="KW-1185">Reference proteome</keyword>
<feature type="compositionally biased region" description="Polar residues" evidence="1">
    <location>
        <begin position="1097"/>
        <end position="1112"/>
    </location>
</feature>
<feature type="compositionally biased region" description="Low complexity" evidence="1">
    <location>
        <begin position="1456"/>
        <end position="1475"/>
    </location>
</feature>
<feature type="compositionally biased region" description="Basic and acidic residues" evidence="1">
    <location>
        <begin position="698"/>
        <end position="712"/>
    </location>
</feature>
<feature type="region of interest" description="Disordered" evidence="1">
    <location>
        <begin position="1411"/>
        <end position="1501"/>
    </location>
</feature>
<feature type="compositionally biased region" description="Polar residues" evidence="1">
    <location>
        <begin position="1372"/>
        <end position="1383"/>
    </location>
</feature>
<organism evidence="2 3">
    <name type="scientific">Agrocybe pediades</name>
    <dbReference type="NCBI Taxonomy" id="84607"/>
    <lineage>
        <taxon>Eukaryota</taxon>
        <taxon>Fungi</taxon>
        <taxon>Dikarya</taxon>
        <taxon>Basidiomycota</taxon>
        <taxon>Agaricomycotina</taxon>
        <taxon>Agaricomycetes</taxon>
        <taxon>Agaricomycetidae</taxon>
        <taxon>Agaricales</taxon>
        <taxon>Agaricineae</taxon>
        <taxon>Strophariaceae</taxon>
        <taxon>Agrocybe</taxon>
    </lineage>
</organism>
<proteinExistence type="predicted"/>
<dbReference type="EMBL" id="JAACJL010000045">
    <property type="protein sequence ID" value="KAF4613455.1"/>
    <property type="molecule type" value="Genomic_DNA"/>
</dbReference>
<feature type="region of interest" description="Disordered" evidence="1">
    <location>
        <begin position="520"/>
        <end position="540"/>
    </location>
</feature>
<comment type="caution">
    <text evidence="2">The sequence shown here is derived from an EMBL/GenBank/DDBJ whole genome shotgun (WGS) entry which is preliminary data.</text>
</comment>
<sequence>MASSRALPEPMNATAHHSKVKVSTVLADTTFVAGDHVSGKLEMECRADKGLGIGIMMVELFAVQELTSRDHSATSTFLHSRRLFQGPGLPPSNAVQAYPQAGDPILPENYYQARKGRSTFLFRIPIPASSPPTISFGTGVAGVRYELRASVGVYWKGERRLVLDKRPVDVIASYPYEETALGKSPEAIAIGENGKLWMQGKIIGSVIVAGESACLELQVKNHSTKKNTSLTLTLTRTLYLPGGTQKLPLVHLSDTLTTVPFRGAEYIIPPGAEGVANLVFDVPKHTRGVKGGILDGEEAEGGTGPRHSESFFEIKCKVEVKLAMGMGSKDIVLEIPVEVVHPKALPAIEPHQQQFQYPVDPYMPPYHAAQDPLNSAYPVDYNSYYPPHPLSPGSPLQMPYLDPVQNQVWIPPPFASPPIPMAYSPAGYPYQSPSPAQQEQYHQPLQPYVYSPPDPYYHPHLLLPPQSGAYIPRPSSAGAVASASEVAPPMIPGLPLPGTLASQPLLPLPEMNHPVVNQEAAPAPAPPVSYEPEVGKGERASRITRHMRMLSRNRSVSPQSHRYPLPIQPAISMNGVGSPDVSSIGASLGIPSVPASALPRHARTLPPPPGLSLNITSIPPISQTEVASENVLHSPRPQLTPKHSFSRDPVLGAISKSERVEELEKMADEVARKSQDLSGDLPKGAGELPPAVEAGGGADKKKEGKAAGEVDVNKTLPGPPVPSGKHLLSPPSRARADDYFSNAEMLLKETAPLPSDQTPPTPALVAVLPSRHTRNAMKEVKTESGLDALERRLLAEVGTRKLDKNDRKPDLKSIVTPLETGSSAADASSTSSAIPIPTSSKSPEPLHDSAISSLTLAGGLGGEESEGELELDGRTHKAGRSRGGSSDEREGVNSGLRQHMSGRALAGTPTNILGAEWEKAREGNSDKGKEKQGKTSGKKKDRASTKSAAKGRVAAWLGRIDPDVPPQEQIIPPSPSVMRGPPSPFEAVEQDQEDSEAVLPPTFELPAVSSNAATAASSAAAPPQKDNDVAASPNPRSSGFVPISTLRKENVQAKQPLVSRDATVMREARVVQDIWSSNDKTPVIQARPAPRYLRGVTPTSTAPTSNETSQAVSPPSSRLSPLESTSKPLSYSAAARNVRKVSSPGLAKVATPPTTPPRPVELPKKVQAPGKVQAVFPPPKPINNEVKYDVRSARGGRGGKVASVANFWSSGAGASTSANQDVKGKAAVQNDKMQKDLPPISRPIVAEKQLFSAAVKSPAPSVPPKSATTAFSSPHVNQSPSPSSSKATNEGLKHPDRSNVSKSKTEVKLNSSFPEKNMSSATSPAPSSGAVLGGIHVNNRGNKSTEPLVQKRPATAMANPFSLVGGGGKVAPSNSLSTPSSGYAKQHSLAQPKGMMMMKPVIKATFDPAVVSSSHATPTLSSTASLARPTSASSANGLRHQLKQPQRPVKIPTTLASSPSSSSAQAPNSNASAAAKPTILSISPQLPPEPPRSGAVSPSKPVDLAFGQARLRDLIKKYQGQVQKT</sequence>
<feature type="compositionally biased region" description="Low complexity" evidence="1">
    <location>
        <begin position="1113"/>
        <end position="1126"/>
    </location>
</feature>
<dbReference type="Proteomes" id="UP000521872">
    <property type="component" value="Unassembled WGS sequence"/>
</dbReference>
<feature type="region of interest" description="Disordered" evidence="1">
    <location>
        <begin position="1075"/>
        <end position="1184"/>
    </location>
</feature>
<protein>
    <recommendedName>
        <fullName evidence="4">Arrestin-like N-terminal domain-containing protein</fullName>
    </recommendedName>
</protein>
<name>A0A8H4VMF3_9AGAR</name>
<evidence type="ECO:0000313" key="3">
    <source>
        <dbReference type="Proteomes" id="UP000521872"/>
    </source>
</evidence>
<accession>A0A8H4VMF3</accession>
<evidence type="ECO:0000313" key="2">
    <source>
        <dbReference type="EMBL" id="KAF4613455.1"/>
    </source>
</evidence>
<feature type="compositionally biased region" description="Low complexity" evidence="1">
    <location>
        <begin position="1319"/>
        <end position="1328"/>
    </location>
</feature>